<dbReference type="Proteomes" id="UP000466683">
    <property type="component" value="Chromosome"/>
</dbReference>
<feature type="region of interest" description="Disordered" evidence="1">
    <location>
        <begin position="1"/>
        <end position="28"/>
    </location>
</feature>
<name>A0ABN5Z5Y0_9MYCO</name>
<proteinExistence type="predicted"/>
<feature type="compositionally biased region" description="Low complexity" evidence="1">
    <location>
        <begin position="334"/>
        <end position="369"/>
    </location>
</feature>
<feature type="region of interest" description="Disordered" evidence="1">
    <location>
        <begin position="219"/>
        <end position="243"/>
    </location>
</feature>
<keyword evidence="3" id="KW-1185">Reference proteome</keyword>
<sequence length="756" mass="76849">MAKSSDGGDPTNYAKRMTDKGAWPETHESEFQNLEVRLNGTLSVLRGASSSWNRSKNAIFDTPDSWKGKASSGANEKVEDHSSALSGLETQLSGIIEWCKNAAAHITETKGTIRSNVNAGIDEINKLIEAANSEKDPEKRSDITDKIEEVVKRKFGENTQTVSDRAKTFLAGGEKGPLSPQLNGDDGGAHTASGSKGEPADAKSVQFAFGKADAADAPGVGQFIDGPTPEVAPNLFQPHLSDKPDALLPEQVAPAPNAVPEDIPAKSADGKAAALPEPAPQPPLSPRGQQPVAPPKAGLPAGTPPTPSPSPGMGVPSVGGGSGGGASGAGGGAPSSPLSSLGSSGASGAEQAGGPAQAAAQAAAGRAPTDPLQAFSKGFADSAGTPVHAASSGGAPPPLAPSPAVPASDAMTPASTGSGPLTQTGAQAPAAPVQTPASGGPMGGMGGGMGGMPLGPPPTAPPAAPVAPPAAAPPPAVTPPANIAGGAQVAPIPVSAARAERDAAQAAAKRSSDPLVVARRIAAALNAPDMLNVEDFDFYWITALTAQGQIVVANNYGLAYLPAQVRLPEHVKLVSADESIPASERASFAIHPMVAVQRWAQHHDTTLRAVIGREEHFANSDAGAHKVVLTPEDIPAKGQMAGRDRLQIIAPQIAMRLAGFGDADLINILPPASADTSPPEDRRTALWEAVWEPLCSSASNRGQVHLQAFLAYAIHAQELAVYEAHAATDGPDQRRAVTDFIYWQHVGQLIADGLDA</sequence>
<evidence type="ECO:0000313" key="3">
    <source>
        <dbReference type="Proteomes" id="UP000466683"/>
    </source>
</evidence>
<feature type="region of interest" description="Disordered" evidence="1">
    <location>
        <begin position="170"/>
        <end position="202"/>
    </location>
</feature>
<feature type="compositionally biased region" description="Low complexity" evidence="1">
    <location>
        <begin position="422"/>
        <end position="439"/>
    </location>
</feature>
<protein>
    <recommendedName>
        <fullName evidence="4">ESX-1 secretion-associated protein EspK</fullName>
    </recommendedName>
</protein>
<accession>A0ABN5Z5Y0</accession>
<feature type="compositionally biased region" description="Gly residues" evidence="1">
    <location>
        <begin position="317"/>
        <end position="333"/>
    </location>
</feature>
<reference evidence="2 3" key="1">
    <citation type="journal article" date="2019" name="Emerg. Microbes Infect.">
        <title>Comprehensive subspecies identification of 175 nontuberculous mycobacteria species based on 7547 genomic profiles.</title>
        <authorList>
            <person name="Matsumoto Y."/>
            <person name="Kinjo T."/>
            <person name="Motooka D."/>
            <person name="Nabeya D."/>
            <person name="Jung N."/>
            <person name="Uechi K."/>
            <person name="Horii T."/>
            <person name="Iida T."/>
            <person name="Fujita J."/>
            <person name="Nakamura S."/>
        </authorList>
    </citation>
    <scope>NUCLEOTIDE SEQUENCE [LARGE SCALE GENOMIC DNA]</scope>
    <source>
        <strain evidence="2 3">JCM 15653</strain>
    </source>
</reference>
<feature type="compositionally biased region" description="Pro residues" evidence="1">
    <location>
        <begin position="395"/>
        <end position="404"/>
    </location>
</feature>
<evidence type="ECO:0008006" key="4">
    <source>
        <dbReference type="Google" id="ProtNLM"/>
    </source>
</evidence>
<evidence type="ECO:0000256" key="1">
    <source>
        <dbReference type="SAM" id="MobiDB-lite"/>
    </source>
</evidence>
<gene>
    <name evidence="2" type="ORF">MBOE_12840</name>
</gene>
<feature type="compositionally biased region" description="Gly residues" evidence="1">
    <location>
        <begin position="440"/>
        <end position="453"/>
    </location>
</feature>
<organism evidence="2 3">
    <name type="scientific">Mycolicibacterium boenickei</name>
    <dbReference type="NCBI Taxonomy" id="146017"/>
    <lineage>
        <taxon>Bacteria</taxon>
        <taxon>Bacillati</taxon>
        <taxon>Actinomycetota</taxon>
        <taxon>Actinomycetes</taxon>
        <taxon>Mycobacteriales</taxon>
        <taxon>Mycobacteriaceae</taxon>
        <taxon>Mycolicibacterium</taxon>
    </lineage>
</organism>
<evidence type="ECO:0000313" key="2">
    <source>
        <dbReference type="EMBL" id="BBX89635.1"/>
    </source>
</evidence>
<dbReference type="EMBL" id="AP022579">
    <property type="protein sequence ID" value="BBX89635.1"/>
    <property type="molecule type" value="Genomic_DNA"/>
</dbReference>
<feature type="region of interest" description="Disordered" evidence="1">
    <location>
        <begin position="256"/>
        <end position="479"/>
    </location>
</feature>
<feature type="compositionally biased region" description="Pro residues" evidence="1">
    <location>
        <begin position="454"/>
        <end position="478"/>
    </location>
</feature>